<dbReference type="PROSITE" id="PS50829">
    <property type="entry name" value="GYF"/>
    <property type="match status" value="1"/>
</dbReference>
<proteinExistence type="predicted"/>
<dbReference type="Gene3D" id="3.30.1490.40">
    <property type="match status" value="1"/>
</dbReference>
<dbReference type="Proteomes" id="UP001623330">
    <property type="component" value="Unassembled WGS sequence"/>
</dbReference>
<feature type="domain" description="GYF" evidence="2">
    <location>
        <begin position="150"/>
        <end position="201"/>
    </location>
</feature>
<accession>A0ABR4P122</accession>
<reference evidence="3 4" key="1">
    <citation type="submission" date="2024-05" db="EMBL/GenBank/DDBJ databases">
        <title>Long read based assembly of the Candida bracarensis genome reveals expanded adhesin content.</title>
        <authorList>
            <person name="Marcet-Houben M."/>
            <person name="Ksiezopolska E."/>
            <person name="Gabaldon T."/>
        </authorList>
    </citation>
    <scope>NUCLEOTIDE SEQUENCE [LARGE SCALE GENOMIC DNA]</scope>
    <source>
        <strain evidence="3 4">CBM6</strain>
    </source>
</reference>
<dbReference type="InterPro" id="IPR051640">
    <property type="entry name" value="GRB10-interact_GYF"/>
</dbReference>
<dbReference type="Pfam" id="PF02213">
    <property type="entry name" value="GYF"/>
    <property type="match status" value="1"/>
</dbReference>
<evidence type="ECO:0000259" key="2">
    <source>
        <dbReference type="PROSITE" id="PS50829"/>
    </source>
</evidence>
<organism evidence="3 4">
    <name type="scientific">Nakaseomyces bracarensis</name>
    <dbReference type="NCBI Taxonomy" id="273131"/>
    <lineage>
        <taxon>Eukaryota</taxon>
        <taxon>Fungi</taxon>
        <taxon>Dikarya</taxon>
        <taxon>Ascomycota</taxon>
        <taxon>Saccharomycotina</taxon>
        <taxon>Saccharomycetes</taxon>
        <taxon>Saccharomycetales</taxon>
        <taxon>Saccharomycetaceae</taxon>
        <taxon>Nakaseomyces</taxon>
    </lineage>
</organism>
<evidence type="ECO:0000256" key="1">
    <source>
        <dbReference type="SAM" id="MobiDB-lite"/>
    </source>
</evidence>
<dbReference type="PANTHER" id="PTHR14445">
    <property type="entry name" value="GRB10 INTERACTING GYF PROTEIN"/>
    <property type="match status" value="1"/>
</dbReference>
<gene>
    <name evidence="3" type="ORF">RNJ44_00084</name>
</gene>
<name>A0ABR4P122_9SACH</name>
<feature type="region of interest" description="Disordered" evidence="1">
    <location>
        <begin position="305"/>
        <end position="361"/>
    </location>
</feature>
<dbReference type="SMART" id="SM00444">
    <property type="entry name" value="GYF"/>
    <property type="match status" value="1"/>
</dbReference>
<comment type="caution">
    <text evidence="3">The sequence shown here is derived from an EMBL/GenBank/DDBJ whole genome shotgun (WGS) entry which is preliminary data.</text>
</comment>
<keyword evidence="4" id="KW-1185">Reference proteome</keyword>
<feature type="compositionally biased region" description="Polar residues" evidence="1">
    <location>
        <begin position="318"/>
        <end position="328"/>
    </location>
</feature>
<dbReference type="PANTHER" id="PTHR14445:SF36">
    <property type="entry name" value="FI03272P-RELATED"/>
    <property type="match status" value="1"/>
</dbReference>
<feature type="compositionally biased region" description="Polar residues" evidence="1">
    <location>
        <begin position="394"/>
        <end position="413"/>
    </location>
</feature>
<feature type="compositionally biased region" description="Polar residues" evidence="1">
    <location>
        <begin position="375"/>
        <end position="386"/>
    </location>
</feature>
<sequence>MDYSSSQKYIQTQTLLNTINGQFQNLHVQDNRDKAGNVATPLSRSSSLLESLGINSGVETNLSSQNGSTSPFNSFVTSSNPVSYSDPLTNDKSVAQNESNINNTYNSLYGSTGMYGSNTPVSSFQTLTTPVGKSTIAAETYGFVNSFIAQPLWKYIDVQGNVQGPFSSSDMTNWYLQGYFQPSLTIYRVNDAQSLNTSLLSMCNKFFTLSELVIQTQSSQDPFNTFDSLLNNPQPTEPETEIVNPIPNHITNPLMNLAEKLEVDKKTNTESPKVQTQKMASTELPSLLNSGQDSEIVKASKGKKFVFKDEQHNDKRSPNNNAEATIDTQAVEAQESATSTKPLAPTENVTVNESVSSTSNSTAWTKIAAKNMTSKPVLKNQTSKNTIDPAKLRSVSSTPVAKTIGTPQTNPRMKNTNSTVTTTSKEEFLTWCKKNMKLNSGLSKANVVELLLSMPADVESEMIVAETIYSSSDVMDGRRFAKEFIKRRTECETQNDPLDWNEAIKLYIGNDDDDWEFQVVTKKKKN</sequence>
<feature type="compositionally biased region" description="Basic and acidic residues" evidence="1">
    <location>
        <begin position="306"/>
        <end position="317"/>
    </location>
</feature>
<dbReference type="InterPro" id="IPR003169">
    <property type="entry name" value="GYF"/>
</dbReference>
<feature type="compositionally biased region" description="Low complexity" evidence="1">
    <location>
        <begin position="346"/>
        <end position="361"/>
    </location>
</feature>
<protein>
    <submittedName>
        <fullName evidence="3">Protein SMY2</fullName>
    </submittedName>
</protein>
<feature type="region of interest" description="Disordered" evidence="1">
    <location>
        <begin position="375"/>
        <end position="421"/>
    </location>
</feature>
<evidence type="ECO:0000313" key="3">
    <source>
        <dbReference type="EMBL" id="KAL3235325.1"/>
    </source>
</evidence>
<dbReference type="EMBL" id="JBEVYD010000001">
    <property type="protein sequence ID" value="KAL3235325.1"/>
    <property type="molecule type" value="Genomic_DNA"/>
</dbReference>
<evidence type="ECO:0000313" key="4">
    <source>
        <dbReference type="Proteomes" id="UP001623330"/>
    </source>
</evidence>
<dbReference type="InterPro" id="IPR035445">
    <property type="entry name" value="GYF-like_dom_sf"/>
</dbReference>
<dbReference type="SUPFAM" id="SSF55277">
    <property type="entry name" value="GYF domain"/>
    <property type="match status" value="1"/>
</dbReference>